<dbReference type="EMBL" id="JAIWYP010000004">
    <property type="protein sequence ID" value="KAH3839305.1"/>
    <property type="molecule type" value="Genomic_DNA"/>
</dbReference>
<organism evidence="1 2">
    <name type="scientific">Dreissena polymorpha</name>
    <name type="common">Zebra mussel</name>
    <name type="synonym">Mytilus polymorpha</name>
    <dbReference type="NCBI Taxonomy" id="45954"/>
    <lineage>
        <taxon>Eukaryota</taxon>
        <taxon>Metazoa</taxon>
        <taxon>Spiralia</taxon>
        <taxon>Lophotrochozoa</taxon>
        <taxon>Mollusca</taxon>
        <taxon>Bivalvia</taxon>
        <taxon>Autobranchia</taxon>
        <taxon>Heteroconchia</taxon>
        <taxon>Euheterodonta</taxon>
        <taxon>Imparidentia</taxon>
        <taxon>Neoheterodontei</taxon>
        <taxon>Myida</taxon>
        <taxon>Dreissenoidea</taxon>
        <taxon>Dreissenidae</taxon>
        <taxon>Dreissena</taxon>
    </lineage>
</organism>
<dbReference type="Proteomes" id="UP000828390">
    <property type="component" value="Unassembled WGS sequence"/>
</dbReference>
<evidence type="ECO:0000313" key="1">
    <source>
        <dbReference type="EMBL" id="KAH3839305.1"/>
    </source>
</evidence>
<protein>
    <submittedName>
        <fullName evidence="1">Uncharacterized protein</fullName>
    </submittedName>
</protein>
<gene>
    <name evidence="1" type="ORF">DPMN_112731</name>
</gene>
<reference evidence="1" key="2">
    <citation type="submission" date="2020-11" db="EMBL/GenBank/DDBJ databases">
        <authorList>
            <person name="McCartney M.A."/>
            <person name="Auch B."/>
            <person name="Kono T."/>
            <person name="Mallez S."/>
            <person name="Becker A."/>
            <person name="Gohl D.M."/>
            <person name="Silverstein K.A.T."/>
            <person name="Koren S."/>
            <person name="Bechman K.B."/>
            <person name="Herman A."/>
            <person name="Abrahante J.E."/>
            <person name="Garbe J."/>
        </authorList>
    </citation>
    <scope>NUCLEOTIDE SEQUENCE</scope>
    <source>
        <strain evidence="1">Duluth1</strain>
        <tissue evidence="1">Whole animal</tissue>
    </source>
</reference>
<sequence>MMMELSSVLGFNPGQSDTGIPAENLKGVNQLLNVVLEQELYILVSDENVSTTQLKYYRQLVDALLHSEW</sequence>
<keyword evidence="2" id="KW-1185">Reference proteome</keyword>
<evidence type="ECO:0000313" key="2">
    <source>
        <dbReference type="Proteomes" id="UP000828390"/>
    </source>
</evidence>
<reference evidence="1" key="1">
    <citation type="journal article" date="2019" name="bioRxiv">
        <title>The Genome of the Zebra Mussel, Dreissena polymorpha: A Resource for Invasive Species Research.</title>
        <authorList>
            <person name="McCartney M.A."/>
            <person name="Auch B."/>
            <person name="Kono T."/>
            <person name="Mallez S."/>
            <person name="Zhang Y."/>
            <person name="Obille A."/>
            <person name="Becker A."/>
            <person name="Abrahante J.E."/>
            <person name="Garbe J."/>
            <person name="Badalamenti J.P."/>
            <person name="Herman A."/>
            <person name="Mangelson H."/>
            <person name="Liachko I."/>
            <person name="Sullivan S."/>
            <person name="Sone E.D."/>
            <person name="Koren S."/>
            <person name="Silverstein K.A.T."/>
            <person name="Beckman K.B."/>
            <person name="Gohl D.M."/>
        </authorList>
    </citation>
    <scope>NUCLEOTIDE SEQUENCE</scope>
    <source>
        <strain evidence="1">Duluth1</strain>
        <tissue evidence="1">Whole animal</tissue>
    </source>
</reference>
<comment type="caution">
    <text evidence="1">The sequence shown here is derived from an EMBL/GenBank/DDBJ whole genome shotgun (WGS) entry which is preliminary data.</text>
</comment>
<proteinExistence type="predicted"/>
<accession>A0A9D4KGV3</accession>
<name>A0A9D4KGV3_DREPO</name>
<dbReference type="AlphaFoldDB" id="A0A9D4KGV3"/>